<organism evidence="1 2">
    <name type="scientific">Paenibacillus pasadenensis</name>
    <dbReference type="NCBI Taxonomy" id="217090"/>
    <lineage>
        <taxon>Bacteria</taxon>
        <taxon>Bacillati</taxon>
        <taxon>Bacillota</taxon>
        <taxon>Bacilli</taxon>
        <taxon>Bacillales</taxon>
        <taxon>Paenibacillaceae</taxon>
        <taxon>Paenibacillus</taxon>
    </lineage>
</organism>
<evidence type="ECO:0000313" key="2">
    <source>
        <dbReference type="Proteomes" id="UP000234789"/>
    </source>
</evidence>
<dbReference type="Proteomes" id="UP000234789">
    <property type="component" value="Unassembled WGS sequence"/>
</dbReference>
<comment type="caution">
    <text evidence="1">The sequence shown here is derived from an EMBL/GenBank/DDBJ whole genome shotgun (WGS) entry which is preliminary data.</text>
</comment>
<gene>
    <name evidence="1" type="ORF">B8V81_0971</name>
</gene>
<sequence>MKRKKRRGRPGTETFGWKKAAAEAAFLLLEWRRPERAV</sequence>
<name>A0A2N5N8R8_9BACL</name>
<keyword evidence="2" id="KW-1185">Reference proteome</keyword>
<dbReference type="AlphaFoldDB" id="A0A2N5N8R8"/>
<dbReference type="EMBL" id="NFEZ01000003">
    <property type="protein sequence ID" value="PLT46747.1"/>
    <property type="molecule type" value="Genomic_DNA"/>
</dbReference>
<protein>
    <submittedName>
        <fullName evidence="1">Uncharacterized protein</fullName>
    </submittedName>
</protein>
<evidence type="ECO:0000313" key="1">
    <source>
        <dbReference type="EMBL" id="PLT46747.1"/>
    </source>
</evidence>
<reference evidence="1 2" key="1">
    <citation type="submission" date="2017-05" db="EMBL/GenBank/DDBJ databases">
        <title>Functional genome analysis of Paenibacillus pasadenensis strain R16: insights on endophytic life style and antifungal activity.</title>
        <authorList>
            <person name="Passera A."/>
            <person name="Marcolungo L."/>
            <person name="Casati P."/>
            <person name="Brasca M."/>
            <person name="Quaglino F."/>
            <person name="Delledonne M."/>
        </authorList>
    </citation>
    <scope>NUCLEOTIDE SEQUENCE [LARGE SCALE GENOMIC DNA]</scope>
    <source>
        <strain evidence="1 2">R16</strain>
    </source>
</reference>
<proteinExistence type="predicted"/>
<accession>A0A2N5N8R8</accession>